<reference evidence="1" key="1">
    <citation type="journal article" date="2022" name="G3 (Bethesda)">
        <title>High quality genome of the basidiomycete yeast Dioszegia hungarica PDD-24b-2 isolated from cloud water.</title>
        <authorList>
            <person name="Jarrige D."/>
            <person name="Haridas S."/>
            <person name="Bleykasten-Grosshans C."/>
            <person name="Joly M."/>
            <person name="Nadalig T."/>
            <person name="Sancelme M."/>
            <person name="Vuilleumier S."/>
            <person name="Grigoriev I.V."/>
            <person name="Amato P."/>
            <person name="Bringel F."/>
        </authorList>
    </citation>
    <scope>NUCLEOTIDE SEQUENCE</scope>
    <source>
        <strain evidence="1">PDD-24b-2</strain>
    </source>
</reference>
<dbReference type="RefSeq" id="XP_052948891.1">
    <property type="nucleotide sequence ID" value="XM_053090575.1"/>
</dbReference>
<gene>
    <name evidence="1" type="ORF">MKK02DRAFT_39392</name>
</gene>
<keyword evidence="2" id="KW-1185">Reference proteome</keyword>
<name>A0AA38HHB7_9TREE</name>
<organism evidence="1 2">
    <name type="scientific">Dioszegia hungarica</name>
    <dbReference type="NCBI Taxonomy" id="4972"/>
    <lineage>
        <taxon>Eukaryota</taxon>
        <taxon>Fungi</taxon>
        <taxon>Dikarya</taxon>
        <taxon>Basidiomycota</taxon>
        <taxon>Agaricomycotina</taxon>
        <taxon>Tremellomycetes</taxon>
        <taxon>Tremellales</taxon>
        <taxon>Bulleribasidiaceae</taxon>
        <taxon>Dioszegia</taxon>
    </lineage>
</organism>
<dbReference type="Proteomes" id="UP001164286">
    <property type="component" value="Unassembled WGS sequence"/>
</dbReference>
<protein>
    <submittedName>
        <fullName evidence="1">Uncharacterized protein</fullName>
    </submittedName>
</protein>
<accession>A0AA38HHB7</accession>
<dbReference type="GeneID" id="77729780"/>
<dbReference type="AlphaFoldDB" id="A0AA38HHB7"/>
<sequence>MAKETLYSVLKSEFEMKQELFNLVQPLLLQYCQVCEDLLLLFRICPCLFADLVVLVYHPDPLRRQYWRKWWEALCRNYYLLEFNRKALPGSTSDISSTIMDPAVPYPQDCRTAGMMSPVLCFQTPLESIVLSHKDIQNQGVDPGTYEEQVQHFLLASRCIFTQDAWHNGGKDKWTRQYNTASKTAAAEQVDPDGWRHIGSVEEDVQTLFGFTDPLSGLIHHKDLALCPFCDWETSLALRVKMGEAEQGRFGEGSKKTAFLFVAQGFFRSPNRLDMSDIWRMMCGFLPTEPKQINTPRSELFATLNKTAWTAFITRDSIDFDEAGKPWAARELNVLTEEKKRHLIRQQALCLYGQAMTFQPQDQALAVGPAKRGREGEGETWTDIAQSVAGIAGSVIGKLGWGKGKRPRTS</sequence>
<dbReference type="EMBL" id="JAKWFO010000001">
    <property type="protein sequence ID" value="KAI9639114.1"/>
    <property type="molecule type" value="Genomic_DNA"/>
</dbReference>
<comment type="caution">
    <text evidence="1">The sequence shown here is derived from an EMBL/GenBank/DDBJ whole genome shotgun (WGS) entry which is preliminary data.</text>
</comment>
<proteinExistence type="predicted"/>
<evidence type="ECO:0000313" key="1">
    <source>
        <dbReference type="EMBL" id="KAI9639114.1"/>
    </source>
</evidence>
<evidence type="ECO:0000313" key="2">
    <source>
        <dbReference type="Proteomes" id="UP001164286"/>
    </source>
</evidence>